<dbReference type="SFLD" id="SFLDG01129">
    <property type="entry name" value="C1.5:_HAD__Beta-PGM__Phosphata"/>
    <property type="match status" value="1"/>
</dbReference>
<dbReference type="NCBIfam" id="TIGR01509">
    <property type="entry name" value="HAD-SF-IA-v3"/>
    <property type="match status" value="1"/>
</dbReference>
<name>A0A0F9LD82_9ZZZZ</name>
<protein>
    <submittedName>
        <fullName evidence="1">Uncharacterized protein</fullName>
    </submittedName>
</protein>
<dbReference type="InterPro" id="IPR006439">
    <property type="entry name" value="HAD-SF_hydro_IA"/>
</dbReference>
<dbReference type="InterPro" id="IPR041492">
    <property type="entry name" value="HAD_2"/>
</dbReference>
<dbReference type="Pfam" id="PF13419">
    <property type="entry name" value="HAD_2"/>
    <property type="match status" value="1"/>
</dbReference>
<accession>A0A0F9LD82</accession>
<dbReference type="InterPro" id="IPR023198">
    <property type="entry name" value="PGP-like_dom2"/>
</dbReference>
<dbReference type="PANTHER" id="PTHR18901:SF38">
    <property type="entry name" value="PSEUDOURIDINE-5'-PHOSPHATASE"/>
    <property type="match status" value="1"/>
</dbReference>
<dbReference type="EMBL" id="LAZR01006346">
    <property type="protein sequence ID" value="KKM92824.1"/>
    <property type="molecule type" value="Genomic_DNA"/>
</dbReference>
<dbReference type="InterPro" id="IPR023214">
    <property type="entry name" value="HAD_sf"/>
</dbReference>
<dbReference type="SFLD" id="SFLDG01135">
    <property type="entry name" value="C1.5.6:_HAD__Beta-PGM__Phospha"/>
    <property type="match status" value="1"/>
</dbReference>
<comment type="caution">
    <text evidence="1">The sequence shown here is derived from an EMBL/GenBank/DDBJ whole genome shotgun (WGS) entry which is preliminary data.</text>
</comment>
<dbReference type="PANTHER" id="PTHR18901">
    <property type="entry name" value="2-DEOXYGLUCOSE-6-PHOSPHATE PHOSPHATASE 2"/>
    <property type="match status" value="1"/>
</dbReference>
<dbReference type="NCBIfam" id="TIGR01549">
    <property type="entry name" value="HAD-SF-IA-v1"/>
    <property type="match status" value="1"/>
</dbReference>
<reference evidence="1" key="1">
    <citation type="journal article" date="2015" name="Nature">
        <title>Complex archaea that bridge the gap between prokaryotes and eukaryotes.</title>
        <authorList>
            <person name="Spang A."/>
            <person name="Saw J.H."/>
            <person name="Jorgensen S.L."/>
            <person name="Zaremba-Niedzwiedzka K."/>
            <person name="Martijn J."/>
            <person name="Lind A.E."/>
            <person name="van Eijk R."/>
            <person name="Schleper C."/>
            <person name="Guy L."/>
            <person name="Ettema T.J."/>
        </authorList>
    </citation>
    <scope>NUCLEOTIDE SEQUENCE</scope>
</reference>
<dbReference type="PRINTS" id="PR00413">
    <property type="entry name" value="HADHALOGNASE"/>
</dbReference>
<dbReference type="Gene3D" id="1.10.150.240">
    <property type="entry name" value="Putative phosphatase, domain 2"/>
    <property type="match status" value="1"/>
</dbReference>
<dbReference type="SUPFAM" id="SSF56784">
    <property type="entry name" value="HAD-like"/>
    <property type="match status" value="1"/>
</dbReference>
<dbReference type="Gene3D" id="3.40.50.1000">
    <property type="entry name" value="HAD superfamily/HAD-like"/>
    <property type="match status" value="1"/>
</dbReference>
<sequence length="220" mass="24207">MQAVIFDMDGLLIDSEPFWKQAEKRVFSAIGVEITDVLSAKTMGMTTREATKFWLQHAGLSLSQHLMEQVENDVIDEVASLTATQGQALPGVHDLLEQLKQKKLKIGLATNAPARIVPVVLERLDVRDIFDSYVADDDVAEGKPHPAIYQVALKRINAQANQTIAFEDSVTGMTAAMGASIRTVVVPSHANYHLPHYDAAALKLDSLNGLTLQHLYDLFE</sequence>
<dbReference type="SFLD" id="SFLDS00003">
    <property type="entry name" value="Haloacid_Dehalogenase"/>
    <property type="match status" value="1"/>
</dbReference>
<evidence type="ECO:0000313" key="1">
    <source>
        <dbReference type="EMBL" id="KKM92824.1"/>
    </source>
</evidence>
<dbReference type="AlphaFoldDB" id="A0A0F9LD82"/>
<gene>
    <name evidence="1" type="ORF">LCGC14_1214650</name>
</gene>
<proteinExistence type="predicted"/>
<dbReference type="InterPro" id="IPR036412">
    <property type="entry name" value="HAD-like_sf"/>
</dbReference>
<organism evidence="1">
    <name type="scientific">marine sediment metagenome</name>
    <dbReference type="NCBI Taxonomy" id="412755"/>
    <lineage>
        <taxon>unclassified sequences</taxon>
        <taxon>metagenomes</taxon>
        <taxon>ecological metagenomes</taxon>
    </lineage>
</organism>